<keyword evidence="1" id="KW-1133">Transmembrane helix</keyword>
<evidence type="ECO:0008006" key="4">
    <source>
        <dbReference type="Google" id="ProtNLM"/>
    </source>
</evidence>
<evidence type="ECO:0000256" key="1">
    <source>
        <dbReference type="SAM" id="Phobius"/>
    </source>
</evidence>
<keyword evidence="1" id="KW-0812">Transmembrane</keyword>
<name>A0A0R3JYJ4_CALMK</name>
<proteinExistence type="predicted"/>
<feature type="transmembrane region" description="Helical" evidence="1">
    <location>
        <begin position="12"/>
        <end position="38"/>
    </location>
</feature>
<reference evidence="2 3" key="1">
    <citation type="submission" date="2015-09" db="EMBL/GenBank/DDBJ databases">
        <title>Draft genome sequence of a Caloramator mitchellensis, a moderate thermophile from the Great Artesian Basin of Australia.</title>
        <authorList>
            <person name="Patel B.K."/>
        </authorList>
    </citation>
    <scope>NUCLEOTIDE SEQUENCE [LARGE SCALE GENOMIC DNA]</scope>
    <source>
        <strain evidence="2 3">VF08</strain>
    </source>
</reference>
<dbReference type="Proteomes" id="UP000052015">
    <property type="component" value="Unassembled WGS sequence"/>
</dbReference>
<feature type="transmembrane region" description="Helical" evidence="1">
    <location>
        <begin position="58"/>
        <end position="84"/>
    </location>
</feature>
<sequence>MGRQNYRGYGYLFILMLIFGLAGGIIGEILGNSVNTLYFLKRDFVLGISKPLSVDLKLIAITFGILFKVNILSVVGLILGFIIYKKM</sequence>
<organism evidence="2 3">
    <name type="scientific">Caloramator mitchellensis</name>
    <dbReference type="NCBI Taxonomy" id="908809"/>
    <lineage>
        <taxon>Bacteria</taxon>
        <taxon>Bacillati</taxon>
        <taxon>Bacillota</taxon>
        <taxon>Clostridia</taxon>
        <taxon>Eubacteriales</taxon>
        <taxon>Clostridiaceae</taxon>
        <taxon>Caloramator</taxon>
    </lineage>
</organism>
<dbReference type="STRING" id="908809.ABG79_00308"/>
<evidence type="ECO:0000313" key="3">
    <source>
        <dbReference type="Proteomes" id="UP000052015"/>
    </source>
</evidence>
<dbReference type="RefSeq" id="WP_057976393.1">
    <property type="nucleotide sequence ID" value="NZ_LKHP01000001.1"/>
</dbReference>
<protein>
    <recommendedName>
        <fullName evidence="4">DUF4321 domain-containing protein</fullName>
    </recommendedName>
</protein>
<dbReference type="AlphaFoldDB" id="A0A0R3JYJ4"/>
<dbReference type="InterPro" id="IPR025470">
    <property type="entry name" value="DUF4321"/>
</dbReference>
<dbReference type="OrthoDB" id="1955744at2"/>
<accession>A0A0R3JYJ4</accession>
<keyword evidence="3" id="KW-1185">Reference proteome</keyword>
<dbReference type="Pfam" id="PF14209">
    <property type="entry name" value="DUF4321"/>
    <property type="match status" value="1"/>
</dbReference>
<dbReference type="EMBL" id="LKHP01000001">
    <property type="protein sequence ID" value="KRQ88138.1"/>
    <property type="molecule type" value="Genomic_DNA"/>
</dbReference>
<comment type="caution">
    <text evidence="2">The sequence shown here is derived from an EMBL/GenBank/DDBJ whole genome shotgun (WGS) entry which is preliminary data.</text>
</comment>
<keyword evidence="1" id="KW-0472">Membrane</keyword>
<evidence type="ECO:0000313" key="2">
    <source>
        <dbReference type="EMBL" id="KRQ88138.1"/>
    </source>
</evidence>
<gene>
    <name evidence="2" type="ORF">ABG79_00308</name>
</gene>